<dbReference type="InterPro" id="IPR043020">
    <property type="entry name" value="GCM_large"/>
</dbReference>
<dbReference type="Pfam" id="PF03615">
    <property type="entry name" value="GCM"/>
    <property type="match status" value="1"/>
</dbReference>
<feature type="compositionally biased region" description="Low complexity" evidence="1">
    <location>
        <begin position="662"/>
        <end position="671"/>
    </location>
</feature>
<protein>
    <submittedName>
        <fullName evidence="2">Uncharacterized protein</fullName>
    </submittedName>
</protein>
<dbReference type="EnsemblMetazoa" id="MDOA003644-RA">
    <property type="protein sequence ID" value="MDOA003644-PA"/>
    <property type="gene ID" value="MDOA003644"/>
</dbReference>
<proteinExistence type="predicted"/>
<feature type="region of interest" description="Disordered" evidence="1">
    <location>
        <begin position="646"/>
        <end position="672"/>
    </location>
</feature>
<dbReference type="InterPro" id="IPR036115">
    <property type="entry name" value="GCM_dom_sf"/>
</dbReference>
<dbReference type="PANTHER" id="PTHR12414:SF8">
    <property type="entry name" value="TRANSCRIPTION FACTOR GLIAL CELLS MISSING-RELATED"/>
    <property type="match status" value="1"/>
</dbReference>
<dbReference type="Gene3D" id="2.20.25.670">
    <property type="entry name" value="GCM domain, large subdomain"/>
    <property type="match status" value="1"/>
</dbReference>
<accession>A0A1I8MD00</accession>
<dbReference type="InterPro" id="IPR003902">
    <property type="entry name" value="Tscrpt_reg_GCM"/>
</dbReference>
<dbReference type="VEuPathDB" id="VectorBase:MDOMA2_010553"/>
<organism evidence="2">
    <name type="scientific">Musca domestica</name>
    <name type="common">House fly</name>
    <dbReference type="NCBI Taxonomy" id="7370"/>
    <lineage>
        <taxon>Eukaryota</taxon>
        <taxon>Metazoa</taxon>
        <taxon>Ecdysozoa</taxon>
        <taxon>Arthropoda</taxon>
        <taxon>Hexapoda</taxon>
        <taxon>Insecta</taxon>
        <taxon>Pterygota</taxon>
        <taxon>Neoptera</taxon>
        <taxon>Endopterygota</taxon>
        <taxon>Diptera</taxon>
        <taxon>Brachycera</taxon>
        <taxon>Muscomorpha</taxon>
        <taxon>Muscoidea</taxon>
        <taxon>Muscidae</taxon>
        <taxon>Musca</taxon>
    </lineage>
</organism>
<reference evidence="2" key="1">
    <citation type="submission" date="2020-05" db="UniProtKB">
        <authorList>
            <consortium name="EnsemblMetazoa"/>
        </authorList>
    </citation>
    <scope>IDENTIFICATION</scope>
    <source>
        <strain evidence="2">Aabys</strain>
    </source>
</reference>
<dbReference type="GO" id="GO:0001228">
    <property type="term" value="F:DNA-binding transcription activator activity, RNA polymerase II-specific"/>
    <property type="evidence" value="ECO:0007669"/>
    <property type="project" value="InterPro"/>
</dbReference>
<sequence>MYWMEWDDWLVDGRMDGWIAGNAYCFNSRKQQQMNMGHRSKRDWDINDAVVPQVNDTDFDEFSEWTDGHVRLIYPLNNEEAKKHISGWAMRNTNNHNVNILKKSCLGVLVCSQNCTLPNGNKINLRPAICDKARRKQEGKACPNKTCRGGRLEIKPCRGHCGYPVTHFWRHSNNAIFFQAKGVHDHPKPEPKNSSVSKRAFGRVSTVPRNGNGAGGRGGKKAGLVGGSGGLSTSLRQMKAHNSFLNKVLKRSNKTAATAPITHTTALEIYQFNTCSKCSTRNQCTCVLDPLANPSTLNYTSTPLNHYESLAASGPHQNYTHSHNVYNAIENVNPKCEPPPPTALLTVNHQHITYNYPIYHTPAAPILSASASVNSSPKSNSDQHSCMATSPNMGMHGAHYNTPQEDSKISSANYHHYHHHHHGSAAAVTASYPSEASLCYNNNCETINYNQSSAYDYDVYAAKHMTTTTQHSAEHHTTAEPAEYINYSELKCSTMRPPTTNHHPAEVTNNEPEFINYSELKHFPHIMDSATAEIKPSKINETDTSTSSYSEIPNTATAATRTANDAYETCYYSSSIRPTKVEKSKEKYAEPSPTASGSYNYDTLNHQHYPGSGNYFANFTSMGSNATHNIPHQYGNMHNYYDSGTTTSPTASSLHSHHHHVPSSSAAANTNAHHHSSVYEYNGSTTSSSSYISPYAYDQMSSRSSGLVGAAASASAPCHTYAH</sequence>
<dbReference type="SUPFAM" id="SSF90073">
    <property type="entry name" value="GCM domain"/>
    <property type="match status" value="1"/>
</dbReference>
<dbReference type="PANTHER" id="PTHR12414">
    <property type="entry name" value="GLIAL CELLS MISSING RELATED/GLIDE"/>
    <property type="match status" value="1"/>
</dbReference>
<dbReference type="Gene3D" id="3.30.70.3530">
    <property type="entry name" value="GCM motif"/>
    <property type="match status" value="1"/>
</dbReference>
<evidence type="ECO:0000256" key="1">
    <source>
        <dbReference type="SAM" id="MobiDB-lite"/>
    </source>
</evidence>
<feature type="region of interest" description="Disordered" evidence="1">
    <location>
        <begin position="581"/>
        <end position="601"/>
    </location>
</feature>
<dbReference type="VEuPathDB" id="VectorBase:MDOA003644"/>
<dbReference type="InterPro" id="IPR043021">
    <property type="entry name" value="GCM_small"/>
</dbReference>
<dbReference type="eggNOG" id="ENOG502QU2X">
    <property type="taxonomic scope" value="Eukaryota"/>
</dbReference>
<dbReference type="AlphaFoldDB" id="A0A1I8MD00"/>
<dbReference type="PROSITE" id="PS50807">
    <property type="entry name" value="GCM"/>
    <property type="match status" value="1"/>
</dbReference>
<evidence type="ECO:0000313" key="2">
    <source>
        <dbReference type="EnsemblMetazoa" id="MDOA003644-PA"/>
    </source>
</evidence>
<name>A0A1I8MD00_MUSDO</name>
<dbReference type="GO" id="GO:0042063">
    <property type="term" value="P:gliogenesis"/>
    <property type="evidence" value="ECO:0007669"/>
    <property type="project" value="TreeGrafter"/>
</dbReference>
<feature type="region of interest" description="Disordered" evidence="1">
    <location>
        <begin position="183"/>
        <end position="230"/>
    </location>
</feature>
<dbReference type="InterPro" id="IPR039791">
    <property type="entry name" value="GCM"/>
</dbReference>
<dbReference type="GO" id="GO:0005634">
    <property type="term" value="C:nucleus"/>
    <property type="evidence" value="ECO:0007669"/>
    <property type="project" value="TreeGrafter"/>
</dbReference>
<dbReference type="GO" id="GO:0000978">
    <property type="term" value="F:RNA polymerase II cis-regulatory region sequence-specific DNA binding"/>
    <property type="evidence" value="ECO:0007669"/>
    <property type="project" value="TreeGrafter"/>
</dbReference>